<dbReference type="InterPro" id="IPR007484">
    <property type="entry name" value="Peptidase_M28"/>
</dbReference>
<feature type="signal peptide" evidence="3">
    <location>
        <begin position="1"/>
        <end position="32"/>
    </location>
</feature>
<keyword evidence="5" id="KW-0378">Hydrolase</keyword>
<organism evidence="5 6">
    <name type="scientific">Intestinimonas butyriciproducens</name>
    <dbReference type="NCBI Taxonomy" id="1297617"/>
    <lineage>
        <taxon>Bacteria</taxon>
        <taxon>Bacillati</taxon>
        <taxon>Bacillota</taxon>
        <taxon>Clostridia</taxon>
        <taxon>Eubacteriales</taxon>
        <taxon>Intestinimonas</taxon>
    </lineage>
</organism>
<keyword evidence="5" id="KW-0121">Carboxypeptidase</keyword>
<comment type="caution">
    <text evidence="5">The sequence shown here is derived from an EMBL/GenBank/DDBJ whole genome shotgun (WGS) entry which is preliminary data.</text>
</comment>
<dbReference type="Proteomes" id="UP000245778">
    <property type="component" value="Unassembled WGS sequence"/>
</dbReference>
<feature type="region of interest" description="Disordered" evidence="2">
    <location>
        <begin position="1831"/>
        <end position="1871"/>
    </location>
</feature>
<dbReference type="RefSeq" id="WP_116722250.1">
    <property type="nucleotide sequence ID" value="NZ_CP011524.1"/>
</dbReference>
<protein>
    <submittedName>
        <fullName evidence="5">Zinc carboxypeptidase</fullName>
    </submittedName>
</protein>
<dbReference type="Pfam" id="PF04389">
    <property type="entry name" value="Peptidase_M28"/>
    <property type="match status" value="1"/>
</dbReference>
<dbReference type="GeneID" id="93228447"/>
<accession>A0A2U1BJ71</accession>
<sequence>MKQRKKRLNKVLSLLLTLSMLLSMLVIPAAAAAPISDYPDDLDAIVELLSGADGVDGESAFDYLGTVFLGWRTTGGPWQNYVINDFVGQTMVDAGYTDAGDSWTNKGTDFTDWTHDYSDDFFWVQHDDSTSLVWAPEYARMEITSITKGGQELDDTDPLYALRDVVNVESYAFDPTSDIYQAHYNDVYSLGATPGDTDDFVKKMSGWINEKDSGGTRVNVFPYGEDPGDPRGPEAHLNERAHLATNAGFNVTENELEAIRENPGDVRNLVAGKTGEVVYVGNVSKYTGDTSELAGKILLCDSSNRTNFDFAQKVGAVSVMTTASLSNFSNPIESGDWYGPEGAVADWYTEWYDGENEWYTDSARFAGGRGADANKKAMDAGKPIVEWNISPDQYNSLRTLIDRGYTVKMNVATVGEMYEMSGSHPGAQGQLTAIAEIKGSNPDLQHERVVLAAHVQEPGCDDNATGVALNLELAVKMKKLIDDGKIARPERTIVFMWGDEMSFSRLYLNAHPDEVDDIICCIDLDMVGEDPAKTGGPMRIEKAPDPSAYYNYTLDNIPEDPLYYDDNRSDADGNFVRLPDSHTLWGAGDPGDYDLGGIFINDLYMASAQSTRTVVADTLGYDFQVDVCPYEGGSDHSRFLERGVPAVLTWHFTDYVYHTTVDTLYMASADELESVGITSLAAGYFAANPTQYTNEMLEILVDAAADRFASEAKENTEAHKAWADATKSSVDDAYALEVEVLKAWGDWYREAIASCARYFASDAATAAPYLAEIDKIETLALANAKVTFYDSGLILNDSLLTLDQSKEDFVATLAISVTEENKDWTAEQWAEWASNIRWSLTRGSVDVQDPELYPNIYTGDYLENWMSWGTINQHGANGEPYFTLEEPEVSVADGKAVVTLNFSHGIFFNMKDEKLPLVTNALQAIGSSTFRYARNVWPSFIGNYTLAAEVDGEVLAKAPMEINVYESNVRYDDLYAELMEIKALAEEKGRYFDVQSCGKSTDGREQWYVVVSDSEKSVTDFKAMNELAQADPEAVLAKITAGEDYRMPIMLNNVHSDEAGGVDAHTNLLRTLATEDTVTWNTIVGLVDGTVDESQYDPKIVDFELTSDDGNTEYGFTGYGLKISATDINGNGNDGRTDASEYYTFSEDKVLDVNEILSDLIIIVSPDENPDGRAYNTRPNGNGFDLNRDASNQTQAETRNIGKLISEWNPVAFIEFHGFTAQFLVEPCTPPHEPNLEYDLFVDQFLLGAEAYGNAALATMSVQHKDEFETKYQTYYTPLRDSYDTESGWDAWDDLSTNYTPSYAMLNCGSMGFTIETPSGGESSVRLLESGMYGLWQFLADCKDTCYKDQLEFFRRAINNEDHRDKMESWYVDMSNETLPSDAWRVPYPGNNKYFPEYYVIPVDADSQRDIADAYEMAEFLMRNGVKVSELTEDTKVGDVTYKAGSLVVDMYQAKRNYANCVLNLGYDASSSGFPRLYSESVSSFPSMRGFDCIAIDTIDAFSGKLEELTEVTGKTEFTGSTSRAVIISNNGNEAVRAVNAMLDDGISVGLVTEGDYKGDFVVSYKDFVKYRDEFILSATGVSDMPVAHEISQPSLFLVGRNTDFGDDKVSSGYYTKWFADGYGFVNYDNIHNNGTSNYDLMAYGEQLGFKIVEDPADADVIIGSVALNSGAYGSEAVEAVKAGTPYISTGSSPLRYIQNNLITELASKGNGQEALHNVVYPSDSLITASQAADGDTVIYSLNCTVLTSYPADAEILIQGADTDSFIVGCMPDGSMDGGVEAIAWTGNGMDITVFANSIVNRAHQQDDYLFATNTIYSKMLSDTLMSIPSTGSGGGGGGSSSSSSSSVDISAGKGGSVTTSPKSPVKGDKVTVTVKPDSGFELDTITITDKSGKAIAFINNGDGTYTYTQPDGTVTIKTTFKATTASGESGADKFTDISGHWAQDAIRYVVDRGLMNGVSDTTFSPNSTLTRSMLVTILHRLEGTPAASGNSFADVASDTWYTDAVSWAAANGIVTGYSDTQFAPDDSITREQLAAILYRYAAYKGMDTSATADLTNFPDNGSVSTWAGDSVKWAVSFGLISGKDDGRLDPLGTATRAEVATILMRFLSR</sequence>
<dbReference type="InterPro" id="IPR044060">
    <property type="entry name" value="Bacterial_rp_domain"/>
</dbReference>
<feature type="chain" id="PRO_5039215555" evidence="3">
    <location>
        <begin position="33"/>
        <end position="2110"/>
    </location>
</feature>
<evidence type="ECO:0000256" key="2">
    <source>
        <dbReference type="SAM" id="MobiDB-lite"/>
    </source>
</evidence>
<dbReference type="Gene3D" id="3.40.630.10">
    <property type="entry name" value="Zn peptidases"/>
    <property type="match status" value="2"/>
</dbReference>
<dbReference type="EMBL" id="QEKK01000006">
    <property type="protein sequence ID" value="PVY48637.1"/>
    <property type="molecule type" value="Genomic_DNA"/>
</dbReference>
<dbReference type="Pfam" id="PF00395">
    <property type="entry name" value="SLH"/>
    <property type="match status" value="3"/>
</dbReference>
<proteinExistence type="predicted"/>
<feature type="domain" description="SLH" evidence="4">
    <location>
        <begin position="1930"/>
        <end position="1988"/>
    </location>
</feature>
<evidence type="ECO:0000259" key="4">
    <source>
        <dbReference type="PROSITE" id="PS51272"/>
    </source>
</evidence>
<evidence type="ECO:0000256" key="1">
    <source>
        <dbReference type="ARBA" id="ARBA00022737"/>
    </source>
</evidence>
<feature type="domain" description="SLH" evidence="4">
    <location>
        <begin position="2055"/>
        <end position="2110"/>
    </location>
</feature>
<dbReference type="Pfam" id="PF18998">
    <property type="entry name" value="Flg_new_2"/>
    <property type="match status" value="1"/>
</dbReference>
<evidence type="ECO:0000256" key="3">
    <source>
        <dbReference type="SAM" id="SignalP"/>
    </source>
</evidence>
<keyword evidence="5" id="KW-0645">Protease</keyword>
<dbReference type="SUPFAM" id="SSF53187">
    <property type="entry name" value="Zn-dependent exopeptidases"/>
    <property type="match status" value="2"/>
</dbReference>
<dbReference type="GO" id="GO:0004180">
    <property type="term" value="F:carboxypeptidase activity"/>
    <property type="evidence" value="ECO:0007669"/>
    <property type="project" value="UniProtKB-KW"/>
</dbReference>
<reference evidence="5 6" key="1">
    <citation type="submission" date="2018-04" db="EMBL/GenBank/DDBJ databases">
        <title>Genomic Encyclopedia of Type Strains, Phase IV (KMG-IV): sequencing the most valuable type-strain genomes for metagenomic binning, comparative biology and taxonomic classification.</title>
        <authorList>
            <person name="Goeker M."/>
        </authorList>
    </citation>
    <scope>NUCLEOTIDE SEQUENCE [LARGE SCALE GENOMIC DNA]</scope>
    <source>
        <strain evidence="5 6">DSM 26588</strain>
    </source>
</reference>
<evidence type="ECO:0000313" key="5">
    <source>
        <dbReference type="EMBL" id="PVY48637.1"/>
    </source>
</evidence>
<evidence type="ECO:0000313" key="6">
    <source>
        <dbReference type="Proteomes" id="UP000245778"/>
    </source>
</evidence>
<name>A0A2U1BJ71_9FIRM</name>
<dbReference type="InterPro" id="IPR051465">
    <property type="entry name" value="Cell_Envelope_Struct_Comp"/>
</dbReference>
<dbReference type="OrthoDB" id="9758209at2"/>
<keyword evidence="1" id="KW-0677">Repeat</keyword>
<dbReference type="InterPro" id="IPR001119">
    <property type="entry name" value="SLH_dom"/>
</dbReference>
<dbReference type="PROSITE" id="PS51272">
    <property type="entry name" value="SLH"/>
    <property type="match status" value="3"/>
</dbReference>
<feature type="domain" description="SLH" evidence="4">
    <location>
        <begin position="1989"/>
        <end position="2052"/>
    </location>
</feature>
<gene>
    <name evidence="5" type="ORF">C7373_106145</name>
</gene>
<keyword evidence="3" id="KW-0732">Signal</keyword>
<dbReference type="PANTHER" id="PTHR43308">
    <property type="entry name" value="OUTER MEMBRANE PROTEIN ALPHA-RELATED"/>
    <property type="match status" value="1"/>
</dbReference>